<dbReference type="SMART" id="SM00240">
    <property type="entry name" value="FHA"/>
    <property type="match status" value="1"/>
</dbReference>
<dbReference type="EMBL" id="JAFREP010000059">
    <property type="protein sequence ID" value="MBO1323358.1"/>
    <property type="molecule type" value="Genomic_DNA"/>
</dbReference>
<dbReference type="Gene3D" id="2.60.200.20">
    <property type="match status" value="1"/>
</dbReference>
<dbReference type="PANTHER" id="PTHR45138">
    <property type="entry name" value="REGULATORY COMPONENTS OF SENSORY TRANSDUCTION SYSTEM"/>
    <property type="match status" value="1"/>
</dbReference>
<feature type="domain" description="FHA" evidence="3">
    <location>
        <begin position="28"/>
        <end position="77"/>
    </location>
</feature>
<accession>A0A8J7U690</accession>
<dbReference type="GO" id="GO:0005886">
    <property type="term" value="C:plasma membrane"/>
    <property type="evidence" value="ECO:0007669"/>
    <property type="project" value="TreeGrafter"/>
</dbReference>
<dbReference type="CDD" id="cd01949">
    <property type="entry name" value="GGDEF"/>
    <property type="match status" value="1"/>
</dbReference>
<keyword evidence="6" id="KW-1185">Reference proteome</keyword>
<dbReference type="PANTHER" id="PTHR45138:SF9">
    <property type="entry name" value="DIGUANYLATE CYCLASE DGCM-RELATED"/>
    <property type="match status" value="1"/>
</dbReference>
<dbReference type="GO" id="GO:0043709">
    <property type="term" value="P:cell adhesion involved in single-species biofilm formation"/>
    <property type="evidence" value="ECO:0007669"/>
    <property type="project" value="TreeGrafter"/>
</dbReference>
<dbReference type="SMART" id="SM00267">
    <property type="entry name" value="GGDEF"/>
    <property type="match status" value="1"/>
</dbReference>
<dbReference type="GO" id="GO:1902201">
    <property type="term" value="P:negative regulation of bacterial-type flagellum-dependent cell motility"/>
    <property type="evidence" value="ECO:0007669"/>
    <property type="project" value="TreeGrafter"/>
</dbReference>
<dbReference type="SUPFAM" id="SSF55073">
    <property type="entry name" value="Nucleotide cyclase"/>
    <property type="match status" value="1"/>
</dbReference>
<dbReference type="NCBIfam" id="TIGR00254">
    <property type="entry name" value="GGDEF"/>
    <property type="match status" value="1"/>
</dbReference>
<evidence type="ECO:0000259" key="4">
    <source>
        <dbReference type="PROSITE" id="PS50887"/>
    </source>
</evidence>
<dbReference type="InterPro" id="IPR029016">
    <property type="entry name" value="GAF-like_dom_sf"/>
</dbReference>
<dbReference type="InterPro" id="IPR029787">
    <property type="entry name" value="Nucleotide_cyclase"/>
</dbReference>
<dbReference type="Pfam" id="PF00990">
    <property type="entry name" value="GGDEF"/>
    <property type="match status" value="1"/>
</dbReference>
<name>A0A8J7U690_9BACT</name>
<gene>
    <name evidence="5" type="ORF">J3U88_33135</name>
</gene>
<dbReference type="InterPro" id="IPR000160">
    <property type="entry name" value="GGDEF_dom"/>
</dbReference>
<protein>
    <recommendedName>
        <fullName evidence="1">diguanylate cyclase</fullName>
        <ecNumber evidence="1">2.7.7.65</ecNumber>
    </recommendedName>
</protein>
<organism evidence="5 6">
    <name type="scientific">Acanthopleuribacter pedis</name>
    <dbReference type="NCBI Taxonomy" id="442870"/>
    <lineage>
        <taxon>Bacteria</taxon>
        <taxon>Pseudomonadati</taxon>
        <taxon>Acidobacteriota</taxon>
        <taxon>Holophagae</taxon>
        <taxon>Acanthopleuribacterales</taxon>
        <taxon>Acanthopleuribacteraceae</taxon>
        <taxon>Acanthopleuribacter</taxon>
    </lineage>
</organism>
<dbReference type="InterPro" id="IPR043128">
    <property type="entry name" value="Rev_trsase/Diguanyl_cyclase"/>
</dbReference>
<dbReference type="RefSeq" id="WP_207863511.1">
    <property type="nucleotide sequence ID" value="NZ_JAFREP010000059.1"/>
</dbReference>
<dbReference type="FunFam" id="3.30.70.270:FF:000001">
    <property type="entry name" value="Diguanylate cyclase domain protein"/>
    <property type="match status" value="1"/>
</dbReference>
<dbReference type="Gene3D" id="3.30.450.40">
    <property type="match status" value="1"/>
</dbReference>
<comment type="catalytic activity">
    <reaction evidence="2">
        <text>2 GTP = 3',3'-c-di-GMP + 2 diphosphate</text>
        <dbReference type="Rhea" id="RHEA:24898"/>
        <dbReference type="ChEBI" id="CHEBI:33019"/>
        <dbReference type="ChEBI" id="CHEBI:37565"/>
        <dbReference type="ChEBI" id="CHEBI:58805"/>
        <dbReference type="EC" id="2.7.7.65"/>
    </reaction>
</comment>
<feature type="domain" description="GGDEF" evidence="4">
    <location>
        <begin position="375"/>
        <end position="509"/>
    </location>
</feature>
<reference evidence="5" key="1">
    <citation type="submission" date="2021-03" db="EMBL/GenBank/DDBJ databases">
        <authorList>
            <person name="Wang G."/>
        </authorList>
    </citation>
    <scope>NUCLEOTIDE SEQUENCE</scope>
    <source>
        <strain evidence="5">KCTC 12899</strain>
    </source>
</reference>
<evidence type="ECO:0000313" key="5">
    <source>
        <dbReference type="EMBL" id="MBO1323358.1"/>
    </source>
</evidence>
<dbReference type="InterPro" id="IPR000253">
    <property type="entry name" value="FHA_dom"/>
</dbReference>
<dbReference type="InterPro" id="IPR050469">
    <property type="entry name" value="Diguanylate_Cyclase"/>
</dbReference>
<dbReference type="SUPFAM" id="SSF49879">
    <property type="entry name" value="SMAD/FHA domain"/>
    <property type="match status" value="1"/>
</dbReference>
<comment type="caution">
    <text evidence="5">The sequence shown here is derived from an EMBL/GenBank/DDBJ whole genome shotgun (WGS) entry which is preliminary data.</text>
</comment>
<evidence type="ECO:0000313" key="6">
    <source>
        <dbReference type="Proteomes" id="UP000664417"/>
    </source>
</evidence>
<proteinExistence type="predicted"/>
<dbReference type="InterPro" id="IPR008984">
    <property type="entry name" value="SMAD_FHA_dom_sf"/>
</dbReference>
<dbReference type="Gene3D" id="3.30.70.270">
    <property type="match status" value="1"/>
</dbReference>
<dbReference type="CDD" id="cd00060">
    <property type="entry name" value="FHA"/>
    <property type="match status" value="1"/>
</dbReference>
<dbReference type="Pfam" id="PF01590">
    <property type="entry name" value="GAF"/>
    <property type="match status" value="1"/>
</dbReference>
<dbReference type="Pfam" id="PF00498">
    <property type="entry name" value="FHA"/>
    <property type="match status" value="1"/>
</dbReference>
<dbReference type="AlphaFoldDB" id="A0A8J7U690"/>
<dbReference type="SMART" id="SM00065">
    <property type="entry name" value="GAF"/>
    <property type="match status" value="1"/>
</dbReference>
<dbReference type="PROSITE" id="PS50887">
    <property type="entry name" value="GGDEF"/>
    <property type="match status" value="1"/>
</dbReference>
<dbReference type="EC" id="2.7.7.65" evidence="1"/>
<evidence type="ECO:0000256" key="1">
    <source>
        <dbReference type="ARBA" id="ARBA00012528"/>
    </source>
</evidence>
<dbReference type="GO" id="GO:0052621">
    <property type="term" value="F:diguanylate cyclase activity"/>
    <property type="evidence" value="ECO:0007669"/>
    <property type="project" value="UniProtKB-EC"/>
</dbReference>
<sequence length="519" mass="58950">MANDAPSFVLRWTANGETTDFVLSGESYNIGRDPSLDICIDDGSVSRHHARCVRKDDTYYLVDLGSSNGTKINGALLESHQPCALEPDDDVLLGRRPMRYLTLAKAEATESEESETAATQRFTVNFSSLRWNQELSRIRHELGNLVEAQVEDADKAALLKNSMEDELRGLHQFVEAKFREHEVLQQINQEIGKILDTNQLLSTALRMVVDVLGADRGFILLYDATHGVLRSMVTHRFDRVDHSALDFDFTFSQTIAKTCFENQRIEFIDDAMQDHRFKSSQSIMASRIRSVVCIPLKQEDKTSGVIYLDNLNEVGTFHRHQTEFLTAFSCQTAIALENARLYTQAVTDDLSRLYNRKYIDKRVYEEMRRARRYDRDCSLILLDIDHFKKVNDTYGHLIGDQVIVGVSNVLRETTRATDIAARYGGEEFMVLLPETDMAGCRLFAERLRKAVEDLTTEKNGLKLKVTVSLGVACYRPWMENNVSGFIDQADKALYEAKKQGRNRVISAEELPGEETSEAE</sequence>
<dbReference type="PROSITE" id="PS50006">
    <property type="entry name" value="FHA_DOMAIN"/>
    <property type="match status" value="1"/>
</dbReference>
<dbReference type="SUPFAM" id="SSF55781">
    <property type="entry name" value="GAF domain-like"/>
    <property type="match status" value="1"/>
</dbReference>
<evidence type="ECO:0000259" key="3">
    <source>
        <dbReference type="PROSITE" id="PS50006"/>
    </source>
</evidence>
<dbReference type="InterPro" id="IPR003018">
    <property type="entry name" value="GAF"/>
</dbReference>
<dbReference type="Proteomes" id="UP000664417">
    <property type="component" value="Unassembled WGS sequence"/>
</dbReference>
<evidence type="ECO:0000256" key="2">
    <source>
        <dbReference type="ARBA" id="ARBA00034247"/>
    </source>
</evidence>